<dbReference type="GO" id="GO:0005634">
    <property type="term" value="C:nucleus"/>
    <property type="evidence" value="ECO:0007669"/>
    <property type="project" value="UniProtKB-SubCell"/>
</dbReference>
<dbReference type="InterPro" id="IPR057743">
    <property type="entry name" value="Zfn_VAL1-3_N"/>
</dbReference>
<dbReference type="AlphaFoldDB" id="A0A8K0HND0"/>
<evidence type="ECO:0008006" key="14">
    <source>
        <dbReference type="Google" id="ProtNLM"/>
    </source>
</evidence>
<keyword evidence="2" id="KW-0479">Metal-binding</keyword>
<dbReference type="PANTHER" id="PTHR46245:SF3">
    <property type="entry name" value="B3 DOMAIN-CONTAINING TRANSCRIPTION REPRESSOR VAL1"/>
    <property type="match status" value="1"/>
</dbReference>
<feature type="compositionally biased region" description="Basic and acidic residues" evidence="9">
    <location>
        <begin position="767"/>
        <end position="794"/>
    </location>
</feature>
<feature type="compositionally biased region" description="Polar residues" evidence="9">
    <location>
        <begin position="132"/>
        <end position="143"/>
    </location>
</feature>
<keyword evidence="3" id="KW-0863">Zinc-finger</keyword>
<evidence type="ECO:0000256" key="7">
    <source>
        <dbReference type="ARBA" id="ARBA00023163"/>
    </source>
</evidence>
<dbReference type="SMART" id="SM01019">
    <property type="entry name" value="B3"/>
    <property type="match status" value="1"/>
</dbReference>
<dbReference type="FunFam" id="2.40.330.10:FF:000006">
    <property type="entry name" value="B3 domain-containing transcription repressor VAL1"/>
    <property type="match status" value="1"/>
</dbReference>
<evidence type="ECO:0000256" key="2">
    <source>
        <dbReference type="ARBA" id="ARBA00022723"/>
    </source>
</evidence>
<evidence type="ECO:0000259" key="10">
    <source>
        <dbReference type="PROSITE" id="PS50863"/>
    </source>
</evidence>
<accession>A0A8K0HND0</accession>
<feature type="region of interest" description="Disordered" evidence="9">
    <location>
        <begin position="760"/>
        <end position="794"/>
    </location>
</feature>
<evidence type="ECO:0000256" key="5">
    <source>
        <dbReference type="ARBA" id="ARBA00023015"/>
    </source>
</evidence>
<dbReference type="OrthoDB" id="757982at2759"/>
<feature type="region of interest" description="Disordered" evidence="9">
    <location>
        <begin position="121"/>
        <end position="144"/>
    </location>
</feature>
<dbReference type="Pfam" id="PF25813">
    <property type="entry name" value="zf_VAL1_N"/>
    <property type="match status" value="1"/>
</dbReference>
<dbReference type="CDD" id="cd10017">
    <property type="entry name" value="B3_DNA"/>
    <property type="match status" value="1"/>
</dbReference>
<feature type="domain" description="TF-B3" evidence="10">
    <location>
        <begin position="350"/>
        <end position="451"/>
    </location>
</feature>
<evidence type="ECO:0000256" key="4">
    <source>
        <dbReference type="ARBA" id="ARBA00022833"/>
    </source>
</evidence>
<dbReference type="PROSITE" id="PS51050">
    <property type="entry name" value="ZF_CW"/>
    <property type="match status" value="1"/>
</dbReference>
<dbReference type="Pfam" id="PF07496">
    <property type="entry name" value="zf-CW"/>
    <property type="match status" value="1"/>
</dbReference>
<comment type="subcellular location">
    <subcellularLocation>
        <location evidence="1">Nucleus</location>
    </subcellularLocation>
</comment>
<comment type="caution">
    <text evidence="12">The sequence shown here is derived from an EMBL/GenBank/DDBJ whole genome shotgun (WGS) entry which is preliminary data.</text>
</comment>
<evidence type="ECO:0000256" key="3">
    <source>
        <dbReference type="ARBA" id="ARBA00022771"/>
    </source>
</evidence>
<organism evidence="12 13">
    <name type="scientific">Rhamnella rubrinervis</name>
    <dbReference type="NCBI Taxonomy" id="2594499"/>
    <lineage>
        <taxon>Eukaryota</taxon>
        <taxon>Viridiplantae</taxon>
        <taxon>Streptophyta</taxon>
        <taxon>Embryophyta</taxon>
        <taxon>Tracheophyta</taxon>
        <taxon>Spermatophyta</taxon>
        <taxon>Magnoliopsida</taxon>
        <taxon>eudicotyledons</taxon>
        <taxon>Gunneridae</taxon>
        <taxon>Pentapetalae</taxon>
        <taxon>rosids</taxon>
        <taxon>fabids</taxon>
        <taxon>Rosales</taxon>
        <taxon>Rhamnaceae</taxon>
        <taxon>rhamnoid group</taxon>
        <taxon>Rhamneae</taxon>
        <taxon>Rhamnella</taxon>
    </lineage>
</organism>
<dbReference type="GO" id="GO:0003677">
    <property type="term" value="F:DNA binding"/>
    <property type="evidence" value="ECO:0007669"/>
    <property type="project" value="UniProtKB-KW"/>
</dbReference>
<feature type="compositionally biased region" description="Basic and acidic residues" evidence="9">
    <location>
        <begin position="903"/>
        <end position="914"/>
    </location>
</feature>
<dbReference type="GO" id="GO:0008270">
    <property type="term" value="F:zinc ion binding"/>
    <property type="evidence" value="ECO:0007669"/>
    <property type="project" value="UniProtKB-KW"/>
</dbReference>
<keyword evidence="6" id="KW-0238">DNA-binding</keyword>
<evidence type="ECO:0000313" key="12">
    <source>
        <dbReference type="EMBL" id="KAF3454800.1"/>
    </source>
</evidence>
<keyword evidence="7" id="KW-0804">Transcription</keyword>
<keyword evidence="5" id="KW-0805">Transcription regulation</keyword>
<dbReference type="EMBL" id="VOIH02000002">
    <property type="protein sequence ID" value="KAF3454800.1"/>
    <property type="molecule type" value="Genomic_DNA"/>
</dbReference>
<protein>
    <recommendedName>
        <fullName evidence="14">B3 domain-containing transcription repressor VAL1</fullName>
    </recommendedName>
</protein>
<reference evidence="12" key="1">
    <citation type="submission" date="2020-03" db="EMBL/GenBank/DDBJ databases">
        <title>A high-quality chromosome-level genome assembly of a woody plant with both climbing and erect habits, Rhamnella rubrinervis.</title>
        <authorList>
            <person name="Lu Z."/>
            <person name="Yang Y."/>
            <person name="Zhu X."/>
            <person name="Sun Y."/>
        </authorList>
    </citation>
    <scope>NUCLEOTIDE SEQUENCE</scope>
    <source>
        <strain evidence="12">BYM</strain>
        <tissue evidence="12">Leaf</tissue>
    </source>
</reference>
<dbReference type="InterPro" id="IPR015300">
    <property type="entry name" value="DNA-bd_pseudobarrel_sf"/>
</dbReference>
<dbReference type="GO" id="GO:0006355">
    <property type="term" value="P:regulation of DNA-templated transcription"/>
    <property type="evidence" value="ECO:0007669"/>
    <property type="project" value="UniProtKB-ARBA"/>
</dbReference>
<dbReference type="Pfam" id="PF02362">
    <property type="entry name" value="B3"/>
    <property type="match status" value="1"/>
</dbReference>
<feature type="domain" description="CW-type" evidence="11">
    <location>
        <begin position="607"/>
        <end position="657"/>
    </location>
</feature>
<dbReference type="Proteomes" id="UP000796880">
    <property type="component" value="Unassembled WGS sequence"/>
</dbReference>
<dbReference type="PROSITE" id="PS50863">
    <property type="entry name" value="B3"/>
    <property type="match status" value="1"/>
</dbReference>
<evidence type="ECO:0000313" key="13">
    <source>
        <dbReference type="Proteomes" id="UP000796880"/>
    </source>
</evidence>
<dbReference type="SUPFAM" id="SSF101936">
    <property type="entry name" value="DNA-binding pseudobarrel domain"/>
    <property type="match status" value="1"/>
</dbReference>
<dbReference type="InterPro" id="IPR011124">
    <property type="entry name" value="Znf_CW"/>
</dbReference>
<evidence type="ECO:0000256" key="8">
    <source>
        <dbReference type="ARBA" id="ARBA00023242"/>
    </source>
</evidence>
<evidence type="ECO:0000259" key="11">
    <source>
        <dbReference type="PROSITE" id="PS51050"/>
    </source>
</evidence>
<dbReference type="Gene3D" id="3.30.40.100">
    <property type="match status" value="1"/>
</dbReference>
<proteinExistence type="predicted"/>
<keyword evidence="13" id="KW-1185">Reference proteome</keyword>
<keyword evidence="4" id="KW-0862">Zinc</keyword>
<dbReference type="Gene3D" id="2.40.330.10">
    <property type="entry name" value="DNA-binding pseudobarrel domain"/>
    <property type="match status" value="1"/>
</dbReference>
<sequence>MTGAGREIIWSEMGSKICMNAVCGSINTHEWKKGWPLRSGGYAHLCHNCGSTYENSVFCDTFHLEETGWRDCSSCGKHLHCGCIASKSLYEFLDYGGVGCTSCASSSRVCSMRNDKTPNGFGGSKINDGGSKISNGGESQSAPVENKVAHGGVDEGRLLQLCKIMEANEPNLLPQSQRADTNASLAQTKRDVVMHKIEEAGPGFSGLTQSSIGSLTFGKPDNGRTMLEVKDMHESLAQPSLNMTLGTLSGSSNFVLPFTGGILDGREQNKPPSPFQQGQRSRPILPKLLKSGIAGGSETNRGVFTHIRMARPPGEGRGKNQLLPRYWPRITDRELEQLSGDLKSTVVPLFEKVLSASDAGRIGRLVLPKACAEAYFPPISQSEGLPLRIQDIKGNEWTFQFRFWPNNNSRMYVLEGVTPCIQSMQLRAGDTVTFSRIDPGGKLVMGFRKASKDMQDTETSALPNGTPGETSFPGVVENFPAGSCYSGNSQTNKGSMDPHLIAASENLPLADEDIGLHRCESNGDSLQQSVSNPEKKRTRNIGTKSKRLLMHSEDVLELRLTWEEAQDLLRPPPSVNPSIVTIEDHEFEEYDEPPVFGKRTIFISRPSGGQEQWVQCDDCSKWRKLPVEVLLPPKWTCSDNAWDSSRCLCAVPEEISLKELENLVRASKDFKKRRTVESHKAAQECEPSGLDALACAAVLGENVGDPGESSVGATTKHPRHRPGCTCIVCIQPPSGKGKHKSTCTCNVCMTVKRRFKTLMLRKKKRQSEREAEAALKDDSLHKDESETNGTSKDELFHMHIPENEGGQSKTQIEVAEASAGKIDLNCHPNREDMQLEVPGLTMMSLVQATRLPLEDYVKQNGIKGLMYEQQASLGSCLPTQDTGEESGRHLSDEGCHASTSSVWERDSRGEGNYQ</sequence>
<keyword evidence="8" id="KW-0539">Nucleus</keyword>
<name>A0A8K0HND0_9ROSA</name>
<feature type="region of interest" description="Disordered" evidence="9">
    <location>
        <begin position="876"/>
        <end position="914"/>
    </location>
</feature>
<dbReference type="PANTHER" id="PTHR46245">
    <property type="entry name" value="B3 DOMAIN-CONTAINING PROTEIN OS07G0563300"/>
    <property type="match status" value="1"/>
</dbReference>
<gene>
    <name evidence="12" type="ORF">FNV43_RR05248</name>
</gene>
<evidence type="ECO:0000256" key="1">
    <source>
        <dbReference type="ARBA" id="ARBA00004123"/>
    </source>
</evidence>
<evidence type="ECO:0000256" key="6">
    <source>
        <dbReference type="ARBA" id="ARBA00023125"/>
    </source>
</evidence>
<evidence type="ECO:0000256" key="9">
    <source>
        <dbReference type="SAM" id="MobiDB-lite"/>
    </source>
</evidence>
<dbReference type="InterPro" id="IPR003340">
    <property type="entry name" value="B3_DNA-bd"/>
</dbReference>
<feature type="compositionally biased region" description="Basic and acidic residues" evidence="9">
    <location>
        <begin position="885"/>
        <end position="895"/>
    </location>
</feature>